<sequence>MDDYLRGMEGFEGLGEQESLGGREQEKKQPQLTERQTKALLSELSPKLKEELCRVLQAQSKGTPDGERPEMSRELARILTRFQRRAGLGPGGSGRGFDEGTEETWPMYLGIFLFIAIAIMFVFLYIQEQRAAAEEEREEEQDAYWILREF</sequence>
<accession>A0A7S4VMU1</accession>
<dbReference type="AlphaFoldDB" id="A0A7S4VMU1"/>
<organism evidence="3">
    <name type="scientific">Alexandrium monilatum</name>
    <dbReference type="NCBI Taxonomy" id="311494"/>
    <lineage>
        <taxon>Eukaryota</taxon>
        <taxon>Sar</taxon>
        <taxon>Alveolata</taxon>
        <taxon>Dinophyceae</taxon>
        <taxon>Gonyaulacales</taxon>
        <taxon>Pyrocystaceae</taxon>
        <taxon>Alexandrium</taxon>
    </lineage>
</organism>
<evidence type="ECO:0000313" key="3">
    <source>
        <dbReference type="EMBL" id="CAE4592915.1"/>
    </source>
</evidence>
<dbReference type="EMBL" id="HBNR01036565">
    <property type="protein sequence ID" value="CAE4592915.1"/>
    <property type="molecule type" value="Transcribed_RNA"/>
</dbReference>
<protein>
    <submittedName>
        <fullName evidence="3">Uncharacterized protein</fullName>
    </submittedName>
</protein>
<gene>
    <name evidence="3" type="ORF">AMON00008_LOCUS25167</name>
</gene>
<keyword evidence="2" id="KW-1133">Transmembrane helix</keyword>
<name>A0A7S4VMU1_9DINO</name>
<keyword evidence="2" id="KW-0472">Membrane</keyword>
<feature type="transmembrane region" description="Helical" evidence="2">
    <location>
        <begin position="105"/>
        <end position="126"/>
    </location>
</feature>
<reference evidence="3" key="1">
    <citation type="submission" date="2021-01" db="EMBL/GenBank/DDBJ databases">
        <authorList>
            <person name="Corre E."/>
            <person name="Pelletier E."/>
            <person name="Niang G."/>
            <person name="Scheremetjew M."/>
            <person name="Finn R."/>
            <person name="Kale V."/>
            <person name="Holt S."/>
            <person name="Cochrane G."/>
            <person name="Meng A."/>
            <person name="Brown T."/>
            <person name="Cohen L."/>
        </authorList>
    </citation>
    <scope>NUCLEOTIDE SEQUENCE</scope>
    <source>
        <strain evidence="3">CCMP3105</strain>
    </source>
</reference>
<keyword evidence="2" id="KW-0812">Transmembrane</keyword>
<evidence type="ECO:0000256" key="2">
    <source>
        <dbReference type="SAM" id="Phobius"/>
    </source>
</evidence>
<proteinExistence type="predicted"/>
<feature type="region of interest" description="Disordered" evidence="1">
    <location>
        <begin position="1"/>
        <end position="36"/>
    </location>
</feature>
<evidence type="ECO:0000256" key="1">
    <source>
        <dbReference type="SAM" id="MobiDB-lite"/>
    </source>
</evidence>